<name>A0A917SSJ2_9ACTN</name>
<keyword evidence="3" id="KW-1185">Reference proteome</keyword>
<feature type="region of interest" description="Disordered" evidence="1">
    <location>
        <begin position="144"/>
        <end position="173"/>
    </location>
</feature>
<feature type="region of interest" description="Disordered" evidence="1">
    <location>
        <begin position="1"/>
        <end position="51"/>
    </location>
</feature>
<feature type="compositionally biased region" description="Basic residues" evidence="1">
    <location>
        <begin position="164"/>
        <end position="173"/>
    </location>
</feature>
<evidence type="ECO:0000256" key="1">
    <source>
        <dbReference type="SAM" id="MobiDB-lite"/>
    </source>
</evidence>
<dbReference type="EMBL" id="BMNA01000002">
    <property type="protein sequence ID" value="GGL94742.1"/>
    <property type="molecule type" value="Genomic_DNA"/>
</dbReference>
<evidence type="ECO:0000313" key="2">
    <source>
        <dbReference type="EMBL" id="GGL94742.1"/>
    </source>
</evidence>
<feature type="compositionally biased region" description="Low complexity" evidence="1">
    <location>
        <begin position="32"/>
        <end position="51"/>
    </location>
</feature>
<sequence>MSRAAAGTASSPPAAAEPEPAGADPVDPPPEEAVAPAELAPPDEAVAPVELAPPAEVLATADADADEVTTVADALESDELPPDVVAPLLQAVASSAAPSTAAHPRPCREAVRFGRRPPRLGPDGVICPGCVTCPGCMSFSSRMSTMTEGPADSTGTDPVGRERARTRRRTDRP</sequence>
<comment type="caution">
    <text evidence="2">The sequence shown here is derived from an EMBL/GenBank/DDBJ whole genome shotgun (WGS) entry which is preliminary data.</text>
</comment>
<accession>A0A917SSJ2</accession>
<dbReference type="AlphaFoldDB" id="A0A917SSJ2"/>
<protein>
    <submittedName>
        <fullName evidence="2">Uncharacterized protein</fullName>
    </submittedName>
</protein>
<gene>
    <name evidence="2" type="ORF">GCM10011594_13200</name>
</gene>
<organism evidence="2 3">
    <name type="scientific">Nakamurella endophytica</name>
    <dbReference type="NCBI Taxonomy" id="1748367"/>
    <lineage>
        <taxon>Bacteria</taxon>
        <taxon>Bacillati</taxon>
        <taxon>Actinomycetota</taxon>
        <taxon>Actinomycetes</taxon>
        <taxon>Nakamurellales</taxon>
        <taxon>Nakamurellaceae</taxon>
        <taxon>Nakamurella</taxon>
    </lineage>
</organism>
<dbReference type="Proteomes" id="UP000655208">
    <property type="component" value="Unassembled WGS sequence"/>
</dbReference>
<feature type="compositionally biased region" description="Low complexity" evidence="1">
    <location>
        <begin position="12"/>
        <end position="25"/>
    </location>
</feature>
<evidence type="ECO:0000313" key="3">
    <source>
        <dbReference type="Proteomes" id="UP000655208"/>
    </source>
</evidence>
<reference evidence="2" key="1">
    <citation type="journal article" date="2014" name="Int. J. Syst. Evol. Microbiol.">
        <title>Complete genome sequence of Corynebacterium casei LMG S-19264T (=DSM 44701T), isolated from a smear-ripened cheese.</title>
        <authorList>
            <consortium name="US DOE Joint Genome Institute (JGI-PGF)"/>
            <person name="Walter F."/>
            <person name="Albersmeier A."/>
            <person name="Kalinowski J."/>
            <person name="Ruckert C."/>
        </authorList>
    </citation>
    <scope>NUCLEOTIDE SEQUENCE</scope>
    <source>
        <strain evidence="2">CGMCC 4.7308</strain>
    </source>
</reference>
<reference evidence="2" key="2">
    <citation type="submission" date="2020-09" db="EMBL/GenBank/DDBJ databases">
        <authorList>
            <person name="Sun Q."/>
            <person name="Zhou Y."/>
        </authorList>
    </citation>
    <scope>NUCLEOTIDE SEQUENCE</scope>
    <source>
        <strain evidence="2">CGMCC 4.7308</strain>
    </source>
</reference>
<proteinExistence type="predicted"/>